<name>A0A4R5CB32_9FLAO</name>
<feature type="transmembrane region" description="Helical" evidence="1">
    <location>
        <begin position="330"/>
        <end position="349"/>
    </location>
</feature>
<keyword evidence="1" id="KW-1133">Transmembrane helix</keyword>
<dbReference type="Gene3D" id="3.30.70.1440">
    <property type="entry name" value="Multidrug efflux transporter AcrB pore domain"/>
    <property type="match status" value="1"/>
</dbReference>
<dbReference type="SUPFAM" id="SSF82866">
    <property type="entry name" value="Multidrug efflux transporter AcrB transmembrane domain"/>
    <property type="match status" value="2"/>
</dbReference>
<evidence type="ECO:0000313" key="2">
    <source>
        <dbReference type="EMBL" id="TDD95946.1"/>
    </source>
</evidence>
<feature type="transmembrane region" description="Helical" evidence="1">
    <location>
        <begin position="851"/>
        <end position="870"/>
    </location>
</feature>
<evidence type="ECO:0000256" key="1">
    <source>
        <dbReference type="SAM" id="Phobius"/>
    </source>
</evidence>
<organism evidence="2 3">
    <name type="scientific">Flavobacterium cellulosilyticum</name>
    <dbReference type="NCBI Taxonomy" id="2541731"/>
    <lineage>
        <taxon>Bacteria</taxon>
        <taxon>Pseudomonadati</taxon>
        <taxon>Bacteroidota</taxon>
        <taxon>Flavobacteriia</taxon>
        <taxon>Flavobacteriales</taxon>
        <taxon>Flavobacteriaceae</taxon>
        <taxon>Flavobacterium</taxon>
    </lineage>
</organism>
<dbReference type="GO" id="GO:0042910">
    <property type="term" value="F:xenobiotic transmembrane transporter activity"/>
    <property type="evidence" value="ECO:0007669"/>
    <property type="project" value="TreeGrafter"/>
</dbReference>
<feature type="transmembrane region" description="Helical" evidence="1">
    <location>
        <begin position="382"/>
        <end position="403"/>
    </location>
</feature>
<feature type="transmembrane region" description="Helical" evidence="1">
    <location>
        <begin position="520"/>
        <end position="540"/>
    </location>
</feature>
<feature type="transmembrane region" description="Helical" evidence="1">
    <location>
        <begin position="903"/>
        <end position="925"/>
    </location>
</feature>
<feature type="transmembrane region" description="Helical" evidence="1">
    <location>
        <begin position="356"/>
        <end position="376"/>
    </location>
</feature>
<dbReference type="GO" id="GO:0005886">
    <property type="term" value="C:plasma membrane"/>
    <property type="evidence" value="ECO:0007669"/>
    <property type="project" value="TreeGrafter"/>
</dbReference>
<dbReference type="Pfam" id="PF00873">
    <property type="entry name" value="ACR_tran"/>
    <property type="match status" value="1"/>
</dbReference>
<keyword evidence="1" id="KW-0472">Membrane</keyword>
<dbReference type="PANTHER" id="PTHR32063">
    <property type="match status" value="1"/>
</dbReference>
<feature type="transmembrane region" description="Helical" evidence="1">
    <location>
        <begin position="953"/>
        <end position="974"/>
    </location>
</feature>
<dbReference type="EMBL" id="SMFK01000008">
    <property type="protein sequence ID" value="TDD95946.1"/>
    <property type="molecule type" value="Genomic_DNA"/>
</dbReference>
<dbReference type="SUPFAM" id="SSF82693">
    <property type="entry name" value="Multidrug efflux transporter AcrB pore domain, PN1, PN2, PC1 and PC2 subdomains"/>
    <property type="match status" value="3"/>
</dbReference>
<dbReference type="PRINTS" id="PR00702">
    <property type="entry name" value="ACRIFLAVINRP"/>
</dbReference>
<accession>A0A4R5CB32</accession>
<comment type="caution">
    <text evidence="2">The sequence shown here is derived from an EMBL/GenBank/DDBJ whole genome shotgun (WGS) entry which is preliminary data.</text>
</comment>
<reference evidence="2 3" key="1">
    <citation type="submission" date="2019-03" db="EMBL/GenBank/DDBJ databases">
        <title>Flavobacterium AR-3-4 sp. nov. isolated from arctic soil.</title>
        <authorList>
            <person name="Chaudhary D.K."/>
        </authorList>
    </citation>
    <scope>NUCLEOTIDE SEQUENCE [LARGE SCALE GENOMIC DNA]</scope>
    <source>
        <strain evidence="2 3">AR-3-4</strain>
    </source>
</reference>
<feature type="transmembrane region" description="Helical" evidence="1">
    <location>
        <begin position="877"/>
        <end position="897"/>
    </location>
</feature>
<dbReference type="SUPFAM" id="SSF82714">
    <property type="entry name" value="Multidrug efflux transporter AcrB TolC docking domain, DN and DC subdomains"/>
    <property type="match status" value="2"/>
</dbReference>
<dbReference type="InterPro" id="IPR001036">
    <property type="entry name" value="Acrflvin-R"/>
</dbReference>
<dbReference type="AlphaFoldDB" id="A0A4R5CB32"/>
<feature type="transmembrane region" description="Helical" evidence="1">
    <location>
        <begin position="465"/>
        <end position="487"/>
    </location>
</feature>
<dbReference type="Gene3D" id="3.30.70.1430">
    <property type="entry name" value="Multidrug efflux transporter AcrB pore domain"/>
    <property type="match status" value="2"/>
</dbReference>
<dbReference type="RefSeq" id="WP_132006521.1">
    <property type="nucleotide sequence ID" value="NZ_SMFK01000008.1"/>
</dbReference>
<feature type="transmembrane region" description="Helical" evidence="1">
    <location>
        <begin position="428"/>
        <end position="453"/>
    </location>
</feature>
<dbReference type="OrthoDB" id="636130at2"/>
<feature type="transmembrane region" description="Helical" evidence="1">
    <location>
        <begin position="980"/>
        <end position="1004"/>
    </location>
</feature>
<proteinExistence type="predicted"/>
<keyword evidence="3" id="KW-1185">Reference proteome</keyword>
<dbReference type="Proteomes" id="UP000295479">
    <property type="component" value="Unassembled WGS sequence"/>
</dbReference>
<dbReference type="PANTHER" id="PTHR32063:SF24">
    <property type="entry name" value="CATION EFFLUX SYSTEM (ACRB_ACRD_ACRF FAMILY)"/>
    <property type="match status" value="1"/>
</dbReference>
<dbReference type="InterPro" id="IPR027463">
    <property type="entry name" value="AcrB_DN_DC_subdom"/>
</dbReference>
<sequence>MNNFFVKHKNGLSAIIFLIILGSFFAYSKMQTGLFPEITFPKIKVIADAGQQPVDKMMITVTKPLENAIKKVQDLKTIRSTTSRGSCEISAYMDWKSDIDLSKTRIEQQINQIKNNLPPDTQITIEKMNPSILAVIGYSIEGNGKSPIELKTIANFTIKPFLSQIDGVSEIRIIGGKEKEYWLSIDSDKMSALGITPDAISQALSQTNFIKSNGYLSDYRYMYLTITDAQVDKKEEIENIVIRNNGKGITTLKDIAAVEIKEAKEYIKVNANGKESVLVAVMKQPNANLISLTDEMDSKIVELKKILPKGITLKPFYKQARFVNDAVRSVTDSLLIGLFLAIIVAVLFLKSAKASATILIIIPVTLGLTLIVLYLTGQTFNIMTLGAIAAALGLIIDDAIVVVEQIHRTHEEHPEEPTVTLLQKAIHYLFPAMLGSSISTIVIFIPFVLMSGVAGSYFKVLTDTMIITLVCSFFVTWLLLPVVYLLLSKKDRIIIETNKISEDHEVKTQNWVSYFIGKPLISISFCIVLILSIVVILPHLETGFLPEMDEGSVILDYESPPGTSLEETDRMLNEVEKIIIKIPEVAAYSRRTGTQMGFFITEPNRGDYLIQLKNDRKKTSNDVIDEIRAKVEATQPALRIDFGQVIGDMLGDLMSSVSPIEVKVYGNDQAHLHKIAKQVAAIVEKVKGTADVFDGIVLAGPVINIQPNYIQLAQYGITPSDLQFQMQTALEGNVVGNLLENEKQTPIRLIYANGKKRSLEDIKQLKIFLPNGQAIPITSLVSISIEKGVAEIERENLQMMSVVTGRLDNRDLGSVMKEIQTKVTAQIQLPSGYYIEYAGAYKDQQQSFKELLMILIASSLLVFGVILFLFRDFRVAFVILLISVLGIAGSYLLLFITHTPLNVGSYTGIIMIVGIIAENAIFTFLQFRETFKLTRNVNTSIVYSISTRLRPKLMTALGAIIALLPLAIGIGTGSELHQPLAIAVIGGFLIALPLLLIVLPSLLAQVYKNEKHFKHFDLHLITNEDEDT</sequence>
<dbReference type="Gene3D" id="3.30.2090.10">
    <property type="entry name" value="Multidrug efflux transporter AcrB TolC docking domain, DN and DC subdomains"/>
    <property type="match status" value="2"/>
</dbReference>
<protein>
    <submittedName>
        <fullName evidence="2">Efflux RND transporter permease subunit</fullName>
    </submittedName>
</protein>
<keyword evidence="1" id="KW-0812">Transmembrane</keyword>
<gene>
    <name evidence="2" type="ORF">E0F76_12615</name>
</gene>
<dbReference type="Gene3D" id="1.20.1640.10">
    <property type="entry name" value="Multidrug efflux transporter AcrB transmembrane domain"/>
    <property type="match status" value="2"/>
</dbReference>
<dbReference type="Gene3D" id="3.30.70.1320">
    <property type="entry name" value="Multidrug efflux transporter AcrB pore domain like"/>
    <property type="match status" value="1"/>
</dbReference>
<evidence type="ECO:0000313" key="3">
    <source>
        <dbReference type="Proteomes" id="UP000295479"/>
    </source>
</evidence>